<reference evidence="2" key="1">
    <citation type="submission" date="2021-03" db="EMBL/GenBank/DDBJ databases">
        <authorList>
            <person name="Tagirdzhanova G."/>
        </authorList>
    </citation>
    <scope>NUCLEOTIDE SEQUENCE</scope>
</reference>
<comment type="caution">
    <text evidence="2">The sequence shown here is derived from an EMBL/GenBank/DDBJ whole genome shotgun (WGS) entry which is preliminary data.</text>
</comment>
<sequence>MSSSKPWTLVTPASRGIGLALARHLLKNTGAPVLATFRKDEANVKKRLLDGLSGAEDRLKLMEVDVKNESTIISTAEEASQLFPKRTHHLHLAFTIPGILYPEKSPSQIEAEKALETFQVNVVANMLLIKHFSPFLPRKSTTFPAEDESLVGLPKKSAVFALMSARVGSIADNRAGGWYSYRSSKAGVTQLARTLDIHLKASAGDKAMAIALHPGTVRTDFTEGLREAYEKAGKVITAEASAKALITNIEDMSIDQRGRFWDWKGEEIPF</sequence>
<proteinExistence type="inferred from homology"/>
<dbReference type="Gene3D" id="3.40.50.720">
    <property type="entry name" value="NAD(P)-binding Rossmann-like Domain"/>
    <property type="match status" value="1"/>
</dbReference>
<accession>A0A8H3EXF3</accession>
<dbReference type="Pfam" id="PF13561">
    <property type="entry name" value="adh_short_C2"/>
    <property type="match status" value="1"/>
</dbReference>
<keyword evidence="3" id="KW-1185">Reference proteome</keyword>
<dbReference type="PRINTS" id="PR00081">
    <property type="entry name" value="GDHRDH"/>
</dbReference>
<organism evidence="2 3">
    <name type="scientific">Gomphillus americanus</name>
    <dbReference type="NCBI Taxonomy" id="1940652"/>
    <lineage>
        <taxon>Eukaryota</taxon>
        <taxon>Fungi</taxon>
        <taxon>Dikarya</taxon>
        <taxon>Ascomycota</taxon>
        <taxon>Pezizomycotina</taxon>
        <taxon>Lecanoromycetes</taxon>
        <taxon>OSLEUM clade</taxon>
        <taxon>Ostropomycetidae</taxon>
        <taxon>Ostropales</taxon>
        <taxon>Graphidaceae</taxon>
        <taxon>Gomphilloideae</taxon>
        <taxon>Gomphillus</taxon>
    </lineage>
</organism>
<dbReference type="GO" id="GO:0016491">
    <property type="term" value="F:oxidoreductase activity"/>
    <property type="evidence" value="ECO:0007669"/>
    <property type="project" value="TreeGrafter"/>
</dbReference>
<dbReference type="OrthoDB" id="5296at2759"/>
<gene>
    <name evidence="2" type="ORF">GOMPHAMPRED_008159</name>
</gene>
<dbReference type="InterPro" id="IPR051468">
    <property type="entry name" value="Fungal_SecMetab_SDRs"/>
</dbReference>
<evidence type="ECO:0000256" key="1">
    <source>
        <dbReference type="ARBA" id="ARBA00006484"/>
    </source>
</evidence>
<dbReference type="PANTHER" id="PTHR43544:SF12">
    <property type="entry name" value="NAD(P)-BINDING ROSSMANN-FOLD SUPERFAMILY PROTEIN"/>
    <property type="match status" value="1"/>
</dbReference>
<dbReference type="SUPFAM" id="SSF51735">
    <property type="entry name" value="NAD(P)-binding Rossmann-fold domains"/>
    <property type="match status" value="1"/>
</dbReference>
<dbReference type="EMBL" id="CAJPDQ010000009">
    <property type="protein sequence ID" value="CAF9914431.1"/>
    <property type="molecule type" value="Genomic_DNA"/>
</dbReference>
<dbReference type="InterPro" id="IPR002347">
    <property type="entry name" value="SDR_fam"/>
</dbReference>
<dbReference type="GO" id="GO:0005737">
    <property type="term" value="C:cytoplasm"/>
    <property type="evidence" value="ECO:0007669"/>
    <property type="project" value="TreeGrafter"/>
</dbReference>
<name>A0A8H3EXF3_9LECA</name>
<evidence type="ECO:0000313" key="2">
    <source>
        <dbReference type="EMBL" id="CAF9914431.1"/>
    </source>
</evidence>
<dbReference type="InterPro" id="IPR036291">
    <property type="entry name" value="NAD(P)-bd_dom_sf"/>
</dbReference>
<dbReference type="PANTHER" id="PTHR43544">
    <property type="entry name" value="SHORT-CHAIN DEHYDROGENASE/REDUCTASE"/>
    <property type="match status" value="1"/>
</dbReference>
<evidence type="ECO:0008006" key="4">
    <source>
        <dbReference type="Google" id="ProtNLM"/>
    </source>
</evidence>
<dbReference type="Proteomes" id="UP000664169">
    <property type="component" value="Unassembled WGS sequence"/>
</dbReference>
<dbReference type="AlphaFoldDB" id="A0A8H3EXF3"/>
<dbReference type="CDD" id="cd05325">
    <property type="entry name" value="carb_red_sniffer_like_SDR_c"/>
    <property type="match status" value="1"/>
</dbReference>
<evidence type="ECO:0000313" key="3">
    <source>
        <dbReference type="Proteomes" id="UP000664169"/>
    </source>
</evidence>
<comment type="similarity">
    <text evidence="1">Belongs to the short-chain dehydrogenases/reductases (SDR) family.</text>
</comment>
<protein>
    <recommendedName>
        <fullName evidence="4">Short-chain dehydrogenase/reductase</fullName>
    </recommendedName>
</protein>